<proteinExistence type="predicted"/>
<feature type="compositionally biased region" description="Polar residues" evidence="1">
    <location>
        <begin position="1"/>
        <end position="33"/>
    </location>
</feature>
<dbReference type="AlphaFoldDB" id="A0A7Y4A3H4"/>
<dbReference type="Proteomes" id="UP000565719">
    <property type="component" value="Unassembled WGS sequence"/>
</dbReference>
<sequence length="157" mass="17366">MHSNILNQTTEHVALNSDNDNSVDEQTNSSSSYDRQDSMRRLAEMSLPIGTKEIMSNVDSVIADAMQTINDSLKQSSDYIDRERQKLMKQHPSLTQAYGAEGTESPSQTEQSSSSTVTGTGNNPTNSLDTLTQITGQSLLNLNQDFECQMMDNHSEK</sequence>
<dbReference type="RefSeq" id="WP_171362169.1">
    <property type="nucleotide sequence ID" value="NZ_VTXC01000070.1"/>
</dbReference>
<feature type="compositionally biased region" description="Low complexity" evidence="1">
    <location>
        <begin position="101"/>
        <end position="127"/>
    </location>
</feature>
<feature type="region of interest" description="Disordered" evidence="1">
    <location>
        <begin position="83"/>
        <end position="130"/>
    </location>
</feature>
<evidence type="ECO:0000256" key="1">
    <source>
        <dbReference type="SAM" id="MobiDB-lite"/>
    </source>
</evidence>
<evidence type="ECO:0000313" key="2">
    <source>
        <dbReference type="EMBL" id="NOH73184.1"/>
    </source>
</evidence>
<feature type="region of interest" description="Disordered" evidence="1">
    <location>
        <begin position="1"/>
        <end position="38"/>
    </location>
</feature>
<evidence type="ECO:0000313" key="3">
    <source>
        <dbReference type="Proteomes" id="UP000565719"/>
    </source>
</evidence>
<accession>A0A7Y4A3H4</accession>
<dbReference type="EMBL" id="VTXC01000070">
    <property type="protein sequence ID" value="NOH73184.1"/>
    <property type="molecule type" value="Genomic_DNA"/>
</dbReference>
<reference evidence="2 3" key="1">
    <citation type="submission" date="2019-09" db="EMBL/GenBank/DDBJ databases">
        <title>Draft genome sequencing and comparative genomics of hatchery-associated Vibrios.</title>
        <authorList>
            <person name="Kehlet-Delgado H."/>
            <person name="Mueller R.S."/>
        </authorList>
    </citation>
    <scope>NUCLEOTIDE SEQUENCE [LARGE SCALE GENOMIC DNA]</scope>
    <source>
        <strain evidence="2 3">99-46-Y</strain>
    </source>
</reference>
<protein>
    <submittedName>
        <fullName evidence="2">Uncharacterized protein</fullName>
    </submittedName>
</protein>
<name>A0A7Y4A3H4_9VIBR</name>
<gene>
    <name evidence="2" type="ORF">F0225_17845</name>
</gene>
<organism evidence="2 3">
    <name type="scientific">Vibrio pectenicida</name>
    <dbReference type="NCBI Taxonomy" id="62763"/>
    <lineage>
        <taxon>Bacteria</taxon>
        <taxon>Pseudomonadati</taxon>
        <taxon>Pseudomonadota</taxon>
        <taxon>Gammaproteobacteria</taxon>
        <taxon>Vibrionales</taxon>
        <taxon>Vibrionaceae</taxon>
        <taxon>Vibrio</taxon>
    </lineage>
</organism>
<comment type="caution">
    <text evidence="2">The sequence shown here is derived from an EMBL/GenBank/DDBJ whole genome shotgun (WGS) entry which is preliminary data.</text>
</comment>